<feature type="compositionally biased region" description="Basic and acidic residues" evidence="1">
    <location>
        <begin position="30"/>
        <end position="40"/>
    </location>
</feature>
<evidence type="ECO:0000313" key="3">
    <source>
        <dbReference type="Proteomes" id="UP000494120"/>
    </source>
</evidence>
<feature type="compositionally biased region" description="Basic and acidic residues" evidence="1">
    <location>
        <begin position="163"/>
        <end position="173"/>
    </location>
</feature>
<feature type="compositionally biased region" description="Low complexity" evidence="1">
    <location>
        <begin position="202"/>
        <end position="211"/>
    </location>
</feature>
<organism evidence="2 3">
    <name type="scientific">Burkholderia aenigmatica</name>
    <dbReference type="NCBI Taxonomy" id="2015348"/>
    <lineage>
        <taxon>Bacteria</taxon>
        <taxon>Pseudomonadati</taxon>
        <taxon>Pseudomonadota</taxon>
        <taxon>Betaproteobacteria</taxon>
        <taxon>Burkholderiales</taxon>
        <taxon>Burkholderiaceae</taxon>
        <taxon>Burkholderia</taxon>
        <taxon>Burkholderia cepacia complex</taxon>
    </lineage>
</organism>
<keyword evidence="3" id="KW-1185">Reference proteome</keyword>
<feature type="compositionally biased region" description="Basic residues" evidence="1">
    <location>
        <begin position="177"/>
        <end position="200"/>
    </location>
</feature>
<feature type="compositionally biased region" description="Polar residues" evidence="1">
    <location>
        <begin position="1"/>
        <end position="16"/>
    </location>
</feature>
<accession>A0ABY6XR06</accession>
<dbReference type="Proteomes" id="UP000494120">
    <property type="component" value="Unassembled WGS sequence"/>
</dbReference>
<comment type="caution">
    <text evidence="2">The sequence shown here is derived from an EMBL/GenBank/DDBJ whole genome shotgun (WGS) entry which is preliminary data.</text>
</comment>
<evidence type="ECO:0000256" key="1">
    <source>
        <dbReference type="SAM" id="MobiDB-lite"/>
    </source>
</evidence>
<feature type="region of interest" description="Disordered" evidence="1">
    <location>
        <begin position="139"/>
        <end position="211"/>
    </location>
</feature>
<proteinExistence type="predicted"/>
<reference evidence="2 3" key="1">
    <citation type="submission" date="2019-09" db="EMBL/GenBank/DDBJ databases">
        <authorList>
            <person name="Depoorter E."/>
        </authorList>
    </citation>
    <scope>NUCLEOTIDE SEQUENCE [LARGE SCALE GENOMIC DNA]</scope>
    <source>
        <strain evidence="2 3">R-17378</strain>
    </source>
</reference>
<protein>
    <submittedName>
        <fullName evidence="2">Uncharacterized protein</fullName>
    </submittedName>
</protein>
<name>A0ABY6XR06_9BURK</name>
<dbReference type="EMBL" id="CABVQG010000002">
    <property type="protein sequence ID" value="VWC50925.1"/>
    <property type="molecule type" value="Genomic_DNA"/>
</dbReference>
<feature type="region of interest" description="Disordered" evidence="1">
    <location>
        <begin position="1"/>
        <end position="40"/>
    </location>
</feature>
<gene>
    <name evidence="2" type="ORF">BLA17378_00787</name>
</gene>
<sequence length="211" mass="23508">MTATSAHRQSPCTSSPRHCHRTSASPAAAPKDRTDSARHADHALRRTAAAAHTNRHYPLALSRSHGDIHSSSARAVHIQAPRDQNFRCRRRRARRGSGAMPNRARARTKAAVPQAHRLTHATAAYPAYRTACVPWAQRTARGGGSSAPHAHHPEQQPTAPSEIHWHLPADRPANRVPTHRRWKQKRKGKARTRSRRRKNSGRGDSSAFRSR</sequence>
<feature type="region of interest" description="Disordered" evidence="1">
    <location>
        <begin position="90"/>
        <end position="114"/>
    </location>
</feature>
<evidence type="ECO:0000313" key="2">
    <source>
        <dbReference type="EMBL" id="VWC50925.1"/>
    </source>
</evidence>